<evidence type="ECO:0000313" key="7">
    <source>
        <dbReference type="Proteomes" id="UP001310890"/>
    </source>
</evidence>
<proteinExistence type="predicted"/>
<dbReference type="InterPro" id="IPR005198">
    <property type="entry name" value="Glyco_hydro_76"/>
</dbReference>
<evidence type="ECO:0000256" key="3">
    <source>
        <dbReference type="ARBA" id="ARBA00023180"/>
    </source>
</evidence>
<dbReference type="AlphaFoldDB" id="A0AAN7TG38"/>
<name>A0AAN7TG38_9PEZI</name>
<organism evidence="6 7">
    <name type="scientific">Meristemomyces frigidus</name>
    <dbReference type="NCBI Taxonomy" id="1508187"/>
    <lineage>
        <taxon>Eukaryota</taxon>
        <taxon>Fungi</taxon>
        <taxon>Dikarya</taxon>
        <taxon>Ascomycota</taxon>
        <taxon>Pezizomycotina</taxon>
        <taxon>Dothideomycetes</taxon>
        <taxon>Dothideomycetidae</taxon>
        <taxon>Mycosphaerellales</taxon>
        <taxon>Teratosphaeriaceae</taxon>
        <taxon>Meristemomyces</taxon>
    </lineage>
</organism>
<dbReference type="Proteomes" id="UP001310890">
    <property type="component" value="Unassembled WGS sequence"/>
</dbReference>
<sequence>MRLTTSSPWTTLWLPVLLVTQLCTAIQLDITSTDSLKAASGTIAYGMMKYYSGNETGNWPGNLPSPYYWWYVFVFFAIFI</sequence>
<dbReference type="InterPro" id="IPR014480">
    <property type="entry name" value="Mannan-1_6-alpha_mannosidase"/>
</dbReference>
<dbReference type="EMBL" id="JAVRRL010000014">
    <property type="protein sequence ID" value="KAK5115141.1"/>
    <property type="molecule type" value="Genomic_DNA"/>
</dbReference>
<feature type="signal peptide" evidence="5">
    <location>
        <begin position="1"/>
        <end position="25"/>
    </location>
</feature>
<dbReference type="PANTHER" id="PTHR12145">
    <property type="entry name" value="MANNAN ENDO-1,6-ALPHA-MANNOSIDASE DCW1"/>
    <property type="match status" value="1"/>
</dbReference>
<keyword evidence="4" id="KW-0326">Glycosidase</keyword>
<evidence type="ECO:0000313" key="6">
    <source>
        <dbReference type="EMBL" id="KAK5115141.1"/>
    </source>
</evidence>
<evidence type="ECO:0000256" key="2">
    <source>
        <dbReference type="ARBA" id="ARBA00022801"/>
    </source>
</evidence>
<evidence type="ECO:0000256" key="1">
    <source>
        <dbReference type="ARBA" id="ARBA00022729"/>
    </source>
</evidence>
<feature type="chain" id="PRO_5042913023" evidence="5">
    <location>
        <begin position="26"/>
        <end position="80"/>
    </location>
</feature>
<dbReference type="PANTHER" id="PTHR12145:SF36">
    <property type="entry name" value="MANNAN ENDO-1,6-ALPHA-MANNOSIDASE DCW1"/>
    <property type="match status" value="1"/>
</dbReference>
<comment type="caution">
    <text evidence="6">The sequence shown here is derived from an EMBL/GenBank/DDBJ whole genome shotgun (WGS) entry which is preliminary data.</text>
</comment>
<keyword evidence="3" id="KW-0325">Glycoprotein</keyword>
<keyword evidence="2" id="KW-0378">Hydrolase</keyword>
<dbReference type="GO" id="GO:0008496">
    <property type="term" value="F:mannan endo-1,6-alpha-mannosidase activity"/>
    <property type="evidence" value="ECO:0007669"/>
    <property type="project" value="InterPro"/>
</dbReference>
<accession>A0AAN7TG38</accession>
<protein>
    <submittedName>
        <fullName evidence="6">Uncharacterized protein</fullName>
    </submittedName>
</protein>
<evidence type="ECO:0000256" key="4">
    <source>
        <dbReference type="ARBA" id="ARBA00023295"/>
    </source>
</evidence>
<keyword evidence="1 5" id="KW-0732">Signal</keyword>
<reference evidence="6" key="1">
    <citation type="submission" date="2023-08" db="EMBL/GenBank/DDBJ databases">
        <title>Black Yeasts Isolated from many extreme environments.</title>
        <authorList>
            <person name="Coleine C."/>
            <person name="Stajich J.E."/>
            <person name="Selbmann L."/>
        </authorList>
    </citation>
    <scope>NUCLEOTIDE SEQUENCE</scope>
    <source>
        <strain evidence="6">CCFEE 5401</strain>
    </source>
</reference>
<dbReference type="Pfam" id="PF03663">
    <property type="entry name" value="Glyco_hydro_76"/>
    <property type="match status" value="1"/>
</dbReference>
<evidence type="ECO:0000256" key="5">
    <source>
        <dbReference type="SAM" id="SignalP"/>
    </source>
</evidence>
<gene>
    <name evidence="6" type="ORF">LTR62_001838</name>
</gene>
<dbReference type="GO" id="GO:0016052">
    <property type="term" value="P:carbohydrate catabolic process"/>
    <property type="evidence" value="ECO:0007669"/>
    <property type="project" value="InterPro"/>
</dbReference>
<dbReference type="GO" id="GO:0009272">
    <property type="term" value="P:fungal-type cell wall biogenesis"/>
    <property type="evidence" value="ECO:0007669"/>
    <property type="project" value="TreeGrafter"/>
</dbReference>